<evidence type="ECO:0000313" key="2">
    <source>
        <dbReference type="EMBL" id="MBP5857508.1"/>
    </source>
</evidence>
<dbReference type="Pfam" id="PF14588">
    <property type="entry name" value="YjgF_endoribonc"/>
    <property type="match status" value="1"/>
</dbReference>
<name>A0A8J7SMN2_9PROT</name>
<gene>
    <name evidence="2" type="ORF">KAJ83_10850</name>
</gene>
<dbReference type="CDD" id="cd02199">
    <property type="entry name" value="YjgF_YER057c_UK114_like_1"/>
    <property type="match status" value="1"/>
</dbReference>
<dbReference type="PANTHER" id="PTHR43760">
    <property type="entry name" value="ENDORIBONUCLEASE-RELATED"/>
    <property type="match status" value="1"/>
</dbReference>
<protein>
    <submittedName>
        <fullName evidence="2">RidA family protein</fullName>
    </submittedName>
</protein>
<evidence type="ECO:0000313" key="3">
    <source>
        <dbReference type="Proteomes" id="UP000672602"/>
    </source>
</evidence>
<organism evidence="2 3">
    <name type="scientific">Marivibrio halodurans</name>
    <dbReference type="NCBI Taxonomy" id="2039722"/>
    <lineage>
        <taxon>Bacteria</taxon>
        <taxon>Pseudomonadati</taxon>
        <taxon>Pseudomonadota</taxon>
        <taxon>Alphaproteobacteria</taxon>
        <taxon>Rhodospirillales</taxon>
        <taxon>Rhodospirillaceae</taxon>
        <taxon>Marivibrio</taxon>
    </lineage>
</organism>
<dbReference type="Proteomes" id="UP000672602">
    <property type="component" value="Unassembled WGS sequence"/>
</dbReference>
<dbReference type="EMBL" id="JAGMWN010000004">
    <property type="protein sequence ID" value="MBP5857508.1"/>
    <property type="molecule type" value="Genomic_DNA"/>
</dbReference>
<evidence type="ECO:0000259" key="1">
    <source>
        <dbReference type="Pfam" id="PF14588"/>
    </source>
</evidence>
<dbReference type="InterPro" id="IPR035959">
    <property type="entry name" value="RutC-like_sf"/>
</dbReference>
<sequence>MTSQLPESLALQMGLDIPDFDRDGYYGADYGTMKPYHRVGRLLFLSGHVGQVGTTVLHPGRLGEGVTIEQGYAAARQTGLNVLGGIRQAVGSLDRVRGIVRSLCFVVCTPDFTEVHRVSSGMSDLFVEVFGRERGLGGRATIGITALANGNCFETCVTVEVED</sequence>
<reference evidence="2" key="1">
    <citation type="submission" date="2021-04" db="EMBL/GenBank/DDBJ databases">
        <authorList>
            <person name="Zhang D.-C."/>
        </authorList>
    </citation>
    <scope>NUCLEOTIDE SEQUENCE</scope>
    <source>
        <strain evidence="2">CGMCC 1.15697</strain>
    </source>
</reference>
<dbReference type="PANTHER" id="PTHR43760:SF1">
    <property type="entry name" value="ENDORIBONUCLEASE L-PSP_CHORISMATE MUTASE-LIKE DOMAIN-CONTAINING PROTEIN"/>
    <property type="match status" value="1"/>
</dbReference>
<dbReference type="SUPFAM" id="SSF55298">
    <property type="entry name" value="YjgF-like"/>
    <property type="match status" value="1"/>
</dbReference>
<keyword evidence="3" id="KW-1185">Reference proteome</keyword>
<dbReference type="AlphaFoldDB" id="A0A8J7SMN2"/>
<feature type="domain" description="Endoribonuclease L-PSP/chorismate mutase-like" evidence="1">
    <location>
        <begin position="27"/>
        <end position="132"/>
    </location>
</feature>
<dbReference type="Gene3D" id="3.30.1330.40">
    <property type="entry name" value="RutC-like"/>
    <property type="match status" value="1"/>
</dbReference>
<dbReference type="InterPro" id="IPR013813">
    <property type="entry name" value="Endoribo_LPSP/chorism_mut-like"/>
</dbReference>
<proteinExistence type="predicted"/>
<accession>A0A8J7SMN2</accession>
<dbReference type="RefSeq" id="WP_210682090.1">
    <property type="nucleotide sequence ID" value="NZ_JAGMWN010000004.1"/>
</dbReference>
<comment type="caution">
    <text evidence="2">The sequence shown here is derived from an EMBL/GenBank/DDBJ whole genome shotgun (WGS) entry which is preliminary data.</text>
</comment>